<evidence type="ECO:0000313" key="3">
    <source>
        <dbReference type="EMBL" id="NVZ08832.1"/>
    </source>
</evidence>
<accession>A0A850RC58</accession>
<evidence type="ECO:0000256" key="1">
    <source>
        <dbReference type="SAM" id="MobiDB-lite"/>
    </source>
</evidence>
<dbReference type="Pfam" id="PF18932">
    <property type="entry name" value="DUF5681"/>
    <property type="match status" value="1"/>
</dbReference>
<evidence type="ECO:0000313" key="4">
    <source>
        <dbReference type="Proteomes" id="UP000592294"/>
    </source>
</evidence>
<dbReference type="EMBL" id="JABZEO010000003">
    <property type="protein sequence ID" value="NVZ08832.1"/>
    <property type="molecule type" value="Genomic_DNA"/>
</dbReference>
<dbReference type="RefSeq" id="WP_176975599.1">
    <property type="nucleotide sequence ID" value="NZ_JABZEO010000003.1"/>
</dbReference>
<evidence type="ECO:0000259" key="2">
    <source>
        <dbReference type="Pfam" id="PF18932"/>
    </source>
</evidence>
<feature type="region of interest" description="Disordered" evidence="1">
    <location>
        <begin position="1"/>
        <end position="38"/>
    </location>
</feature>
<gene>
    <name evidence="3" type="ORF">HW932_06115</name>
</gene>
<organism evidence="3 4">
    <name type="scientific">Allochromatium humboldtianum</name>
    <dbReference type="NCBI Taxonomy" id="504901"/>
    <lineage>
        <taxon>Bacteria</taxon>
        <taxon>Pseudomonadati</taxon>
        <taxon>Pseudomonadota</taxon>
        <taxon>Gammaproteobacteria</taxon>
        <taxon>Chromatiales</taxon>
        <taxon>Chromatiaceae</taxon>
        <taxon>Allochromatium</taxon>
    </lineage>
</organism>
<name>A0A850RC58_9GAMM</name>
<reference evidence="3 4" key="1">
    <citation type="submission" date="2020-06" db="EMBL/GenBank/DDBJ databases">
        <title>Whole-genome sequence of Allochromatium humboldtianum DSM 21881, type strain.</title>
        <authorList>
            <person name="Kyndt J.A."/>
            <person name="Meyer T.E."/>
        </authorList>
    </citation>
    <scope>NUCLEOTIDE SEQUENCE [LARGE SCALE GENOMIC DNA]</scope>
    <source>
        <strain evidence="3 4">DSM 21881</strain>
    </source>
</reference>
<feature type="domain" description="DUF5681" evidence="2">
    <location>
        <begin position="14"/>
        <end position="76"/>
    </location>
</feature>
<dbReference type="InterPro" id="IPR043736">
    <property type="entry name" value="DUF5681"/>
</dbReference>
<dbReference type="Proteomes" id="UP000592294">
    <property type="component" value="Unassembled WGS sequence"/>
</dbReference>
<sequence>MPEPPTNQHPRDASGKFVPGKSGNPKGRPTGSGSSPGVRLRRLIAQHGDELVQALIGQAKQGDTVAAVALLDRVVARLRPMSEPVGIDVTGDRQAVADRLLQAVSAGELSTETASELLALVGSAQPPDTSITPIDFDRLDELYNKAMQASDADQARIEAERMAGLRG</sequence>
<comment type="caution">
    <text evidence="3">The sequence shown here is derived from an EMBL/GenBank/DDBJ whole genome shotgun (WGS) entry which is preliminary data.</text>
</comment>
<protein>
    <recommendedName>
        <fullName evidence="2">DUF5681 domain-containing protein</fullName>
    </recommendedName>
</protein>
<dbReference type="AlphaFoldDB" id="A0A850RC58"/>
<keyword evidence="4" id="KW-1185">Reference proteome</keyword>
<proteinExistence type="predicted"/>